<dbReference type="GO" id="GO:0005634">
    <property type="term" value="C:nucleus"/>
    <property type="evidence" value="ECO:0007669"/>
    <property type="project" value="TreeGrafter"/>
</dbReference>
<evidence type="ECO:0000313" key="4">
    <source>
        <dbReference type="Proteomes" id="UP000789739"/>
    </source>
</evidence>
<feature type="compositionally biased region" description="Basic residues" evidence="1">
    <location>
        <begin position="1"/>
        <end position="11"/>
    </location>
</feature>
<feature type="domain" description="HAT C-terminal dimerisation" evidence="2">
    <location>
        <begin position="542"/>
        <end position="613"/>
    </location>
</feature>
<dbReference type="GO" id="GO:0006357">
    <property type="term" value="P:regulation of transcription by RNA polymerase II"/>
    <property type="evidence" value="ECO:0007669"/>
    <property type="project" value="TreeGrafter"/>
</dbReference>
<dbReference type="OrthoDB" id="2381924at2759"/>
<dbReference type="GO" id="GO:0046983">
    <property type="term" value="F:protein dimerization activity"/>
    <property type="evidence" value="ECO:0007669"/>
    <property type="project" value="InterPro"/>
</dbReference>
<evidence type="ECO:0000259" key="2">
    <source>
        <dbReference type="Pfam" id="PF05699"/>
    </source>
</evidence>
<dbReference type="EMBL" id="CAJVPI010000061">
    <property type="protein sequence ID" value="CAG8470005.1"/>
    <property type="molecule type" value="Genomic_DNA"/>
</dbReference>
<dbReference type="InterPro" id="IPR052717">
    <property type="entry name" value="Vacuolar_transposase_reg"/>
</dbReference>
<dbReference type="PANTHER" id="PTHR46169:SF29">
    <property type="entry name" value="DNA REPLICATION-RELATED ELEMENT FACTOR, ISOFORM A"/>
    <property type="match status" value="1"/>
</dbReference>
<evidence type="ECO:0000256" key="1">
    <source>
        <dbReference type="SAM" id="MobiDB-lite"/>
    </source>
</evidence>
<feature type="compositionally biased region" description="Polar residues" evidence="1">
    <location>
        <begin position="18"/>
        <end position="37"/>
    </location>
</feature>
<organism evidence="3 4">
    <name type="scientific">Paraglomus brasilianum</name>
    <dbReference type="NCBI Taxonomy" id="144538"/>
    <lineage>
        <taxon>Eukaryota</taxon>
        <taxon>Fungi</taxon>
        <taxon>Fungi incertae sedis</taxon>
        <taxon>Mucoromycota</taxon>
        <taxon>Glomeromycotina</taxon>
        <taxon>Glomeromycetes</taxon>
        <taxon>Paraglomerales</taxon>
        <taxon>Paraglomeraceae</taxon>
        <taxon>Paraglomus</taxon>
    </lineage>
</organism>
<feature type="region of interest" description="Disordered" evidence="1">
    <location>
        <begin position="55"/>
        <end position="83"/>
    </location>
</feature>
<dbReference type="Proteomes" id="UP000789739">
    <property type="component" value="Unassembled WGS sequence"/>
</dbReference>
<protein>
    <submittedName>
        <fullName evidence="3">6253_t:CDS:1</fullName>
    </submittedName>
</protein>
<dbReference type="InterPro" id="IPR008906">
    <property type="entry name" value="HATC_C_dom"/>
</dbReference>
<comment type="caution">
    <text evidence="3">The sequence shown here is derived from an EMBL/GenBank/DDBJ whole genome shotgun (WGS) entry which is preliminary data.</text>
</comment>
<sequence length="625" mass="72145">MSSRRKSKLRRFIAYNPNIPNTTTTRHQQTERASIQSIPPYESFSPSISPNEEYLAPPVLSPLHSPSSPSSTSLPSTSYSEHQPPVQVLQTIKHMQRRDHNSSWVWDYVDKNIIDGYRYCQVLVVKNAKVHRIMTVYDSAETMKNVALNKNQQTIEDCINTAKQYKPTDIQYHHITTRLLQWIVEDLQPLNIVNTPTFISLCESLNRRYPVPCISTIKKKLHECVVFTEERLQNEIKNSMKTCSFTTDLWTQFHTPYIGVTIHWITPDFELKQGLLTIEEFPYGHSAARIAEFLRMLFEKWCISDKVIAGISDNAANMTATALNNALVNRDKYRETLRRVQQLMIDDNLQTKILEPITDVKTRWNSTYLVLQRLLTLRNAVHSLAAVLKNDTEYSVTDIIGRSHYPTLSMMYPAINKIRNHLAQFTSRHDLPAIVARVRDRIDEQIEIRWQNTLSMGSFASYFDPRFKKLKFLSVEEQAGVMTEVQRIMETDDSASATLTVQMNSNRNSFFDDIDEDDVSSIQNEIQLYSTMLPIPTHPLNDPLYKTENPLSWWKLHSRTLPNHAKQACKYLAIPASSVPSERLFSDAGNIITEKRNRLSPTYVHDILFLKHNSKLFDVYSDLSA</sequence>
<dbReference type="AlphaFoldDB" id="A0A9N8W3W4"/>
<keyword evidence="4" id="KW-1185">Reference proteome</keyword>
<evidence type="ECO:0000313" key="3">
    <source>
        <dbReference type="EMBL" id="CAG8470005.1"/>
    </source>
</evidence>
<dbReference type="SUPFAM" id="SSF140996">
    <property type="entry name" value="Hermes dimerisation domain"/>
    <property type="match status" value="1"/>
</dbReference>
<dbReference type="InterPro" id="IPR012337">
    <property type="entry name" value="RNaseH-like_sf"/>
</dbReference>
<dbReference type="SUPFAM" id="SSF53098">
    <property type="entry name" value="Ribonuclease H-like"/>
    <property type="match status" value="1"/>
</dbReference>
<accession>A0A9N8W3W4</accession>
<dbReference type="PANTHER" id="PTHR46169">
    <property type="entry name" value="DNA REPLICATION-RELATED ELEMENT FACTOR, ISOFORM A"/>
    <property type="match status" value="1"/>
</dbReference>
<feature type="compositionally biased region" description="Low complexity" evidence="1">
    <location>
        <begin position="57"/>
        <end position="80"/>
    </location>
</feature>
<proteinExistence type="predicted"/>
<feature type="region of interest" description="Disordered" evidence="1">
    <location>
        <begin position="1"/>
        <end position="42"/>
    </location>
</feature>
<name>A0A9N8W3W4_9GLOM</name>
<gene>
    <name evidence="3" type="ORF">PBRASI_LOCUS1023</name>
</gene>
<reference evidence="3" key="1">
    <citation type="submission" date="2021-06" db="EMBL/GenBank/DDBJ databases">
        <authorList>
            <person name="Kallberg Y."/>
            <person name="Tangrot J."/>
            <person name="Rosling A."/>
        </authorList>
    </citation>
    <scope>NUCLEOTIDE SEQUENCE</scope>
    <source>
        <strain evidence="3">BR232B</strain>
    </source>
</reference>
<dbReference type="Pfam" id="PF05699">
    <property type="entry name" value="Dimer_Tnp_hAT"/>
    <property type="match status" value="1"/>
</dbReference>